<accession>A0A0G4HBZ5</accession>
<name>A0A0G4HBZ5_9ALVE</name>
<sequence length="832" mass="91735">MSLRCIRSSAVCRRPLTCFSYSSARHWHGCWRERCKGRRKVPPAVSVYVRRVHTAARGGLSASFEGDVSLSVLNTLRELFGFTEESEKGGSFSSLSPKEIKAVVASLSQRMAPKGICLAMNVYLKDPADLRHLSRVMRLPVPELESLLLTYLKDSLPELRAKDAALILNCLSRLGCSSSFLRRVSAEVLLAEGRVPVPEIQKEDGIHRRTCILQEANGQSLALIANAFARQGVRETQLFTSIGRRAVDIREELDLHQLSSLMHSYGKLNIFMHRFIDRMQEVVARRAHEMTIDQIGHCLFGFARTVGDGHQRNKAGFKRAMDALEKSLMRDSQTKSSSSSLSLSLSTEGLTLSLSALSTLMLYRPADRLLSVALERLGRGGKDSIHITTITTLLQASARLDAFSLSLSPSSTEGSHPPPQSAGNLAGARGEEENRREISAASPEGDSTIGTPRRSRPESAAQHSVGEEEKIRERLRKRTEMFDRLVERCIASVRQSKPRQMCLQLDSAAMLLLTSPFPDGDGRGAAPGHRFAKLLDVTSQPLLESLVHSTSALFREREEEEGGGAERARQIFLDARRSLVKEHPVADDRRETTKLYEAQLCRALQVAALLPFHHRDGRTPLGLLPLSSLQRLDRILQGIIAPHLNEEGATTASEDGGESQQEEENRSSSTMTVRYSSLHGAAEGGPLPEPGGQFVGHDDSSGWEEGRYHQHSDLLPRGIRNDSCALSQMRRAQLLPQNVSDLQGQVLSVLRPILRERRSLFSTEFPCGLFSVDCLAWPPVSRPPSGRGNLHSRQRRSQPLTSASSSAFSDMQPLPPVAATRTEPQTVQCASS</sequence>
<proteinExistence type="predicted"/>
<feature type="compositionally biased region" description="Basic and acidic residues" evidence="1">
    <location>
        <begin position="429"/>
        <end position="438"/>
    </location>
</feature>
<evidence type="ECO:0000256" key="1">
    <source>
        <dbReference type="SAM" id="MobiDB-lite"/>
    </source>
</evidence>
<organism evidence="3">
    <name type="scientific">Chromera velia CCMP2878</name>
    <dbReference type="NCBI Taxonomy" id="1169474"/>
    <lineage>
        <taxon>Eukaryota</taxon>
        <taxon>Sar</taxon>
        <taxon>Alveolata</taxon>
        <taxon>Colpodellida</taxon>
        <taxon>Chromeraceae</taxon>
        <taxon>Chromera</taxon>
    </lineage>
</organism>
<dbReference type="VEuPathDB" id="CryptoDB:Cvel_26078"/>
<dbReference type="InterPro" id="IPR058917">
    <property type="entry name" value="RESC6_dom"/>
</dbReference>
<protein>
    <recommendedName>
        <fullName evidence="2">RNA-editing substrate-binding complex 6 protein domain-containing protein</fullName>
    </recommendedName>
</protein>
<feature type="compositionally biased region" description="Polar residues" evidence="1">
    <location>
        <begin position="797"/>
        <end position="809"/>
    </location>
</feature>
<feature type="compositionally biased region" description="Basic and acidic residues" evidence="1">
    <location>
        <begin position="696"/>
        <end position="708"/>
    </location>
</feature>
<gene>
    <name evidence="3" type="ORF">Cvel_26078</name>
</gene>
<feature type="compositionally biased region" description="Low complexity" evidence="1">
    <location>
        <begin position="680"/>
        <end position="692"/>
    </location>
</feature>
<dbReference type="Pfam" id="PF26188">
    <property type="entry name" value="RESC6"/>
    <property type="match status" value="1"/>
</dbReference>
<dbReference type="EMBL" id="CDMZ01002251">
    <property type="protein sequence ID" value="CEM41525.1"/>
    <property type="molecule type" value="Genomic_DNA"/>
</dbReference>
<feature type="domain" description="RNA-editing substrate-binding complex 6 protein" evidence="2">
    <location>
        <begin position="213"/>
        <end position="303"/>
    </location>
</feature>
<feature type="region of interest" description="Disordered" evidence="1">
    <location>
        <begin position="783"/>
        <end position="832"/>
    </location>
</feature>
<evidence type="ECO:0000313" key="3">
    <source>
        <dbReference type="EMBL" id="CEM41525.1"/>
    </source>
</evidence>
<feature type="region of interest" description="Disordered" evidence="1">
    <location>
        <begin position="646"/>
        <end position="708"/>
    </location>
</feature>
<feature type="compositionally biased region" description="Polar residues" evidence="1">
    <location>
        <begin position="822"/>
        <end position="832"/>
    </location>
</feature>
<dbReference type="AlphaFoldDB" id="A0A0G4HBZ5"/>
<evidence type="ECO:0000259" key="2">
    <source>
        <dbReference type="Pfam" id="PF26188"/>
    </source>
</evidence>
<reference evidence="3" key="1">
    <citation type="submission" date="2014-11" db="EMBL/GenBank/DDBJ databases">
        <authorList>
            <person name="Otto D Thomas"/>
            <person name="Naeem Raeece"/>
        </authorList>
    </citation>
    <scope>NUCLEOTIDE SEQUENCE</scope>
</reference>
<feature type="region of interest" description="Disordered" evidence="1">
    <location>
        <begin position="407"/>
        <end position="472"/>
    </location>
</feature>